<protein>
    <submittedName>
        <fullName evidence="2">Uncharacterized protein</fullName>
    </submittedName>
</protein>
<evidence type="ECO:0000313" key="2">
    <source>
        <dbReference type="EMBL" id="MCP2369760.1"/>
    </source>
</evidence>
<keyword evidence="1" id="KW-0812">Transmembrane</keyword>
<feature type="transmembrane region" description="Helical" evidence="1">
    <location>
        <begin position="12"/>
        <end position="31"/>
    </location>
</feature>
<dbReference type="AlphaFoldDB" id="A0A9X2KB40"/>
<keyword evidence="3" id="KW-1185">Reference proteome</keyword>
<evidence type="ECO:0000256" key="1">
    <source>
        <dbReference type="SAM" id="Phobius"/>
    </source>
</evidence>
<gene>
    <name evidence="2" type="ORF">BJ978_000436</name>
</gene>
<keyword evidence="1" id="KW-1133">Transmembrane helix</keyword>
<reference evidence="2" key="1">
    <citation type="submission" date="2022-06" db="EMBL/GenBank/DDBJ databases">
        <title>Sequencing the genomes of 1000 actinobacteria strains.</title>
        <authorList>
            <person name="Klenk H.-P."/>
        </authorList>
    </citation>
    <scope>NUCLEOTIDE SEQUENCE</scope>
    <source>
        <strain evidence="2">DSM 22016</strain>
    </source>
</reference>
<name>A0A9X2KB40_9MICO</name>
<sequence length="34" mass="3727">MFADEGMQVLGFLLFLFLLLIATVTVGVAAGRRR</sequence>
<comment type="caution">
    <text evidence="2">The sequence shown here is derived from an EMBL/GenBank/DDBJ whole genome shotgun (WGS) entry which is preliminary data.</text>
</comment>
<proteinExistence type="predicted"/>
<dbReference type="Proteomes" id="UP001139722">
    <property type="component" value="Unassembled WGS sequence"/>
</dbReference>
<evidence type="ECO:0000313" key="3">
    <source>
        <dbReference type="Proteomes" id="UP001139722"/>
    </source>
</evidence>
<dbReference type="EMBL" id="JAMZDY010000001">
    <property type="protein sequence ID" value="MCP2369760.1"/>
    <property type="molecule type" value="Genomic_DNA"/>
</dbReference>
<accession>A0A9X2KB40</accession>
<keyword evidence="1" id="KW-0472">Membrane</keyword>
<organism evidence="2 3">
    <name type="scientific">Agromyces terreus</name>
    <dbReference type="NCBI Taxonomy" id="424795"/>
    <lineage>
        <taxon>Bacteria</taxon>
        <taxon>Bacillati</taxon>
        <taxon>Actinomycetota</taxon>
        <taxon>Actinomycetes</taxon>
        <taxon>Micrococcales</taxon>
        <taxon>Microbacteriaceae</taxon>
        <taxon>Agromyces</taxon>
    </lineage>
</organism>